<reference evidence="1" key="1">
    <citation type="submission" date="2016-08" db="EMBL/GenBank/DDBJ databases">
        <authorList>
            <person name="Ngugi D.K."/>
            <person name="Miyake S."/>
            <person name="Stingl U."/>
        </authorList>
    </citation>
    <scope>NUCLEOTIDE SEQUENCE</scope>
    <source>
        <strain evidence="1">SCG-D08WGA-EpuloA1</strain>
    </source>
</reference>
<gene>
    <name evidence="1" type="ORF">AN640_07055</name>
</gene>
<evidence type="ECO:0000313" key="2">
    <source>
        <dbReference type="Proteomes" id="UP000188637"/>
    </source>
</evidence>
<name>A0ACC8XGY2_9FIRM</name>
<dbReference type="EMBL" id="LJHD01000174">
    <property type="protein sequence ID" value="ONI42850.1"/>
    <property type="molecule type" value="Genomic_DNA"/>
</dbReference>
<accession>A0ACC8XGY2</accession>
<sequence length="514" mass="57981">NTYETTEDTTTKDTPTTEDTTTKDTPETTEDTTTENTYETTEDTTTKDTPETTEDTTTENTYETTEDTATKDTYETIEDTITKNTYETTEDTTTKDTPKTTGKFEFELSANVYDYGEAIDRINISVESLIDAGIINPQVDATSLSPGTFKVYAKMLDKKENNEEFLHIERNINEILVSDDSSEITLLLETKNGGQGQSTLNYDDSVSRNFSIDCTYEIDQVEDFKLISGDIINEETTYTQNAIMTNEETELFNESTFMDEINTFNYQHYIPKNADDGNKHPLVIWFHGNGEGGYEDIQNNTSQLKANRGAMGFVTDEAQDIFGGAYVIAPQVPDTWYYSHDKGYLETMKNLIDKYCQENNVDPNRIYIYGASAGGYMTTKMAIEYPDMFAAVVPICPAINIAPKSGGLKTSKLDLQKLHNNNVWLIHSKDDSVVNFEKSSGWMKKMLPKAKLSAYENVVVGGYKYNGHFAWIYAAKNMPITADGETLWEWTANQTLELEELEKEPEMITLSSVK</sequence>
<organism evidence="1 2">
    <name type="scientific">Candidatus Epulonipiscium fishelsonii</name>
    <dbReference type="NCBI Taxonomy" id="77094"/>
    <lineage>
        <taxon>Bacteria</taxon>
        <taxon>Bacillati</taxon>
        <taxon>Bacillota</taxon>
        <taxon>Clostridia</taxon>
        <taxon>Lachnospirales</taxon>
        <taxon>Lachnospiraceae</taxon>
        <taxon>Candidatus Epulonipiscium</taxon>
    </lineage>
</organism>
<dbReference type="Proteomes" id="UP000188637">
    <property type="component" value="Unassembled WGS sequence"/>
</dbReference>
<keyword evidence="2" id="KW-1185">Reference proteome</keyword>
<proteinExistence type="predicted"/>
<protein>
    <submittedName>
        <fullName evidence="1">Uncharacterized protein</fullName>
    </submittedName>
</protein>
<evidence type="ECO:0000313" key="1">
    <source>
        <dbReference type="EMBL" id="ONI42850.1"/>
    </source>
</evidence>
<comment type="caution">
    <text evidence="1">The sequence shown here is derived from an EMBL/GenBank/DDBJ whole genome shotgun (WGS) entry which is preliminary data.</text>
</comment>
<feature type="non-terminal residue" evidence="1">
    <location>
        <position position="1"/>
    </location>
</feature>